<organism evidence="2 3">
    <name type="scientific">Arthrobacter subterraneus</name>
    <dbReference type="NCBI Taxonomy" id="335973"/>
    <lineage>
        <taxon>Bacteria</taxon>
        <taxon>Bacillati</taxon>
        <taxon>Actinomycetota</taxon>
        <taxon>Actinomycetes</taxon>
        <taxon>Micrococcales</taxon>
        <taxon>Micrococcaceae</taxon>
        <taxon>Arthrobacter</taxon>
    </lineage>
</organism>
<feature type="compositionally biased region" description="Basic and acidic residues" evidence="1">
    <location>
        <begin position="17"/>
        <end position="28"/>
    </location>
</feature>
<sequence length="87" mass="9765">MKKHHPHHHVQGTGTHKTREARTGEHCPVDGWWAPAGREADRRYIAQGSVLPAHDGDTVTWIFVARRSDSRQPKYALPAAGAFIDNF</sequence>
<gene>
    <name evidence="2" type="ORF">SAMN04488693_10542</name>
</gene>
<dbReference type="RefSeq" id="WP_090585599.1">
    <property type="nucleotide sequence ID" value="NZ_FNDT01000005.1"/>
</dbReference>
<reference evidence="2 3" key="1">
    <citation type="submission" date="2016-10" db="EMBL/GenBank/DDBJ databases">
        <authorList>
            <person name="de Groot N.N."/>
        </authorList>
    </citation>
    <scope>NUCLEOTIDE SEQUENCE [LARGE SCALE GENOMIC DNA]</scope>
    <source>
        <strain evidence="2 3">NP_1H</strain>
    </source>
</reference>
<protein>
    <submittedName>
        <fullName evidence="2">Uncharacterized protein</fullName>
    </submittedName>
</protein>
<evidence type="ECO:0000256" key="1">
    <source>
        <dbReference type="SAM" id="MobiDB-lite"/>
    </source>
</evidence>
<evidence type="ECO:0000313" key="3">
    <source>
        <dbReference type="Proteomes" id="UP000199258"/>
    </source>
</evidence>
<evidence type="ECO:0000313" key="2">
    <source>
        <dbReference type="EMBL" id="SDI00669.1"/>
    </source>
</evidence>
<name>A0A1G8H278_9MICC</name>
<proteinExistence type="predicted"/>
<dbReference type="EMBL" id="FNDT01000005">
    <property type="protein sequence ID" value="SDI00669.1"/>
    <property type="molecule type" value="Genomic_DNA"/>
</dbReference>
<dbReference type="OrthoDB" id="4947262at2"/>
<dbReference type="AlphaFoldDB" id="A0A1G8H278"/>
<keyword evidence="3" id="KW-1185">Reference proteome</keyword>
<feature type="compositionally biased region" description="Basic residues" evidence="1">
    <location>
        <begin position="1"/>
        <end position="10"/>
    </location>
</feature>
<accession>A0A1G8H278</accession>
<dbReference type="Proteomes" id="UP000199258">
    <property type="component" value="Unassembled WGS sequence"/>
</dbReference>
<feature type="region of interest" description="Disordered" evidence="1">
    <location>
        <begin position="1"/>
        <end position="32"/>
    </location>
</feature>
<dbReference type="STRING" id="335973.SAMN04488693_10542"/>